<dbReference type="Proteomes" id="UP001228049">
    <property type="component" value="Unassembled WGS sequence"/>
</dbReference>
<feature type="region of interest" description="Disordered" evidence="2">
    <location>
        <begin position="1"/>
        <end position="82"/>
    </location>
</feature>
<feature type="compositionally biased region" description="Basic and acidic residues" evidence="2">
    <location>
        <begin position="99"/>
        <end position="112"/>
    </location>
</feature>
<dbReference type="GO" id="GO:0010468">
    <property type="term" value="P:regulation of gene expression"/>
    <property type="evidence" value="ECO:0007669"/>
    <property type="project" value="UniProtKB-ARBA"/>
</dbReference>
<dbReference type="Pfam" id="PF15316">
    <property type="entry name" value="MDFI"/>
    <property type="match status" value="1"/>
</dbReference>
<comment type="caution">
    <text evidence="3">The sequence shown here is derived from an EMBL/GenBank/DDBJ whole genome shotgun (WGS) entry which is preliminary data.</text>
</comment>
<comment type="similarity">
    <text evidence="1">Belongs to the MDFI family.</text>
</comment>
<accession>A0AAD9BTL5</accession>
<feature type="region of interest" description="Disordered" evidence="2">
    <location>
        <begin position="95"/>
        <end position="142"/>
    </location>
</feature>
<evidence type="ECO:0000256" key="1">
    <source>
        <dbReference type="ARBA" id="ARBA00025778"/>
    </source>
</evidence>
<keyword evidence="4" id="KW-1185">Reference proteome</keyword>
<evidence type="ECO:0000313" key="3">
    <source>
        <dbReference type="EMBL" id="KAK1887669.1"/>
    </source>
</evidence>
<sequence length="238" mass="25354">MLSGDQVPEDGTEEQSNPTKGSASLKSVEEALPARDPVSRGNTTPPDLIRTQPQPSSQPQPSLNQAARGAEASQEGAGLKRPQCELQKPTCPRCGLTAQDHRLPRSSTDPRRPPPSRLQGSSLSVHSGGSRRSRGAGSHPPTATPAATDSCLQLLLACLSCQCSVLILVLLEACSSCLHTFCASCCHACARCCSAIQEAPVEELNCHAHCHSVMFESCCELTEFLEFCLECCDICHRS</sequence>
<dbReference type="EMBL" id="JASDAP010000018">
    <property type="protein sequence ID" value="KAK1887669.1"/>
    <property type="molecule type" value="Genomic_DNA"/>
</dbReference>
<protein>
    <submittedName>
        <fullName evidence="3">MyoD family inhibitor domain containing protein</fullName>
    </submittedName>
</protein>
<evidence type="ECO:0000313" key="4">
    <source>
        <dbReference type="Proteomes" id="UP001228049"/>
    </source>
</evidence>
<dbReference type="AlphaFoldDB" id="A0AAD9BTL5"/>
<name>A0AAD9BTL5_DISEL</name>
<gene>
    <name evidence="3" type="ORF">KUDE01_028457</name>
</gene>
<feature type="compositionally biased region" description="Polar residues" evidence="2">
    <location>
        <begin position="14"/>
        <end position="25"/>
    </location>
</feature>
<dbReference type="InterPro" id="IPR026134">
    <property type="entry name" value="MDFI/MDFIC"/>
</dbReference>
<organism evidence="3 4">
    <name type="scientific">Dissostichus eleginoides</name>
    <name type="common">Patagonian toothfish</name>
    <name type="synonym">Dissostichus amissus</name>
    <dbReference type="NCBI Taxonomy" id="100907"/>
    <lineage>
        <taxon>Eukaryota</taxon>
        <taxon>Metazoa</taxon>
        <taxon>Chordata</taxon>
        <taxon>Craniata</taxon>
        <taxon>Vertebrata</taxon>
        <taxon>Euteleostomi</taxon>
        <taxon>Actinopterygii</taxon>
        <taxon>Neopterygii</taxon>
        <taxon>Teleostei</taxon>
        <taxon>Neoteleostei</taxon>
        <taxon>Acanthomorphata</taxon>
        <taxon>Eupercaria</taxon>
        <taxon>Perciformes</taxon>
        <taxon>Notothenioidei</taxon>
        <taxon>Nototheniidae</taxon>
        <taxon>Dissostichus</taxon>
    </lineage>
</organism>
<proteinExistence type="inferred from homology"/>
<reference evidence="3" key="1">
    <citation type="submission" date="2023-04" db="EMBL/GenBank/DDBJ databases">
        <title>Chromosome-level genome of Chaenocephalus aceratus.</title>
        <authorList>
            <person name="Park H."/>
        </authorList>
    </citation>
    <scope>NUCLEOTIDE SEQUENCE</scope>
    <source>
        <strain evidence="3">DE</strain>
        <tissue evidence="3">Muscle</tissue>
    </source>
</reference>
<evidence type="ECO:0000256" key="2">
    <source>
        <dbReference type="SAM" id="MobiDB-lite"/>
    </source>
</evidence>
<dbReference type="PANTHER" id="PTHR15304">
    <property type="entry name" value="MYOD FAMILY INHIBITOR"/>
    <property type="match status" value="1"/>
</dbReference>
<feature type="compositionally biased region" description="Low complexity" evidence="2">
    <location>
        <begin position="52"/>
        <end position="62"/>
    </location>
</feature>